<accession>A0A3S1B9G6</accession>
<feature type="region of interest" description="Disordered" evidence="1">
    <location>
        <begin position="272"/>
        <end position="297"/>
    </location>
</feature>
<evidence type="ECO:0000313" key="2">
    <source>
        <dbReference type="EMBL" id="RUS78287.1"/>
    </source>
</evidence>
<feature type="region of interest" description="Disordered" evidence="1">
    <location>
        <begin position="720"/>
        <end position="742"/>
    </location>
</feature>
<dbReference type="AlphaFoldDB" id="A0A3S1B9G6"/>
<feature type="compositionally biased region" description="Polar residues" evidence="1">
    <location>
        <begin position="58"/>
        <end position="67"/>
    </location>
</feature>
<keyword evidence="3" id="KW-1185">Reference proteome</keyword>
<comment type="caution">
    <text evidence="2">The sequence shown here is derived from an EMBL/GenBank/DDBJ whole genome shotgun (WGS) entry which is preliminary data.</text>
</comment>
<feature type="compositionally biased region" description="Polar residues" evidence="1">
    <location>
        <begin position="387"/>
        <end position="396"/>
    </location>
</feature>
<gene>
    <name evidence="2" type="ORF">EGW08_013951</name>
</gene>
<dbReference type="OrthoDB" id="6162879at2759"/>
<evidence type="ECO:0000313" key="3">
    <source>
        <dbReference type="Proteomes" id="UP000271974"/>
    </source>
</evidence>
<evidence type="ECO:0000256" key="1">
    <source>
        <dbReference type="SAM" id="MobiDB-lite"/>
    </source>
</evidence>
<dbReference type="EMBL" id="RQTK01000520">
    <property type="protein sequence ID" value="RUS78287.1"/>
    <property type="molecule type" value="Genomic_DNA"/>
</dbReference>
<feature type="region of interest" description="Disordered" evidence="1">
    <location>
        <begin position="387"/>
        <end position="414"/>
    </location>
</feature>
<feature type="compositionally biased region" description="Polar residues" evidence="1">
    <location>
        <begin position="726"/>
        <end position="735"/>
    </location>
</feature>
<feature type="region of interest" description="Disordered" evidence="1">
    <location>
        <begin position="58"/>
        <end position="97"/>
    </location>
</feature>
<proteinExistence type="predicted"/>
<reference evidence="2 3" key="1">
    <citation type="submission" date="2019-01" db="EMBL/GenBank/DDBJ databases">
        <title>A draft genome assembly of the solar-powered sea slug Elysia chlorotica.</title>
        <authorList>
            <person name="Cai H."/>
            <person name="Li Q."/>
            <person name="Fang X."/>
            <person name="Li J."/>
            <person name="Curtis N.E."/>
            <person name="Altenburger A."/>
            <person name="Shibata T."/>
            <person name="Feng M."/>
            <person name="Maeda T."/>
            <person name="Schwartz J.A."/>
            <person name="Shigenobu S."/>
            <person name="Lundholm N."/>
            <person name="Nishiyama T."/>
            <person name="Yang H."/>
            <person name="Hasebe M."/>
            <person name="Li S."/>
            <person name="Pierce S.K."/>
            <person name="Wang J."/>
        </authorList>
    </citation>
    <scope>NUCLEOTIDE SEQUENCE [LARGE SCALE GENOMIC DNA]</scope>
    <source>
        <strain evidence="2">EC2010</strain>
        <tissue evidence="2">Whole organism of an adult</tissue>
    </source>
</reference>
<dbReference type="Proteomes" id="UP000271974">
    <property type="component" value="Unassembled WGS sequence"/>
</dbReference>
<feature type="compositionally biased region" description="Basic and acidic residues" evidence="1">
    <location>
        <begin position="398"/>
        <end position="410"/>
    </location>
</feature>
<sequence length="816" mass="88307">MGNICKGALSTSRGDMAFVIAAQAQNQPSDEAATSSALHTLPVNIIQVAAKSSPCASSLEADSTASGFDSVPWGSDETARVSQDPQSPPSDMCCDTNDHRPDLPDCSSTHNSPETMTQVSNNPKNRRAEIISATLGDSRNTGLNETQVDLVPFAAKHRDTNIDRLPSLRLVPSTPCADGALPRVVTQEENGDMLSRRSPSSGSIETVSLECVETPKRTAGVEFGTDLSANVCGGEFSLKTGKPQRSTTCPDGPTETKVENVSNVCPATEEVAGVPEAASSPDKRHSRKLLRPSPDESPRALVNLLQNLYYGKRNKYRGWSSLRGRPRFRGRSPYYKSNKHRDGLFYMTGESVKSTRLNPHGLGSSVGQNFVPTSSPMVFRLEEETVASETAAQADTPSAERHAPGKDHPDTCGVGLSLDSQRDRLWLSEINAPVHRFPFNIYKGRKQSSQALFPLADFRFDDGIYSGEATPTNTSDINKNNIDTKVGELEAHDKSLASALSIAGRLVKGFSVSKKNVSKECPFGSVFNIQAGTSLNDVYVNVTPSSRFSKDDIRKKKSIDTITSTLPRVRPWEHTTVFENSYILSDFTKARSMNQTVTAEYRRQDICEESSEQMFTPTERSKHSFEEIGFLKVKKSAVANGVFDKIKDTCGSAIHDSSIIDKVSQTPSSNSADRLSTNALPLAATITAHHIPYVCSVSNPWRGALDVRSVEPHLKPRGGLCLPPISGTSGPSNQMDRPRDSPCPQLGRCAQNMHGVVNVLDNMSAGAVTATGASKARPCSGELCLSVSVHTLLAVRGNTVKDCSSKLVYSRHMNNQ</sequence>
<organism evidence="2 3">
    <name type="scientific">Elysia chlorotica</name>
    <name type="common">Eastern emerald elysia</name>
    <name type="synonym">Sea slug</name>
    <dbReference type="NCBI Taxonomy" id="188477"/>
    <lineage>
        <taxon>Eukaryota</taxon>
        <taxon>Metazoa</taxon>
        <taxon>Spiralia</taxon>
        <taxon>Lophotrochozoa</taxon>
        <taxon>Mollusca</taxon>
        <taxon>Gastropoda</taxon>
        <taxon>Heterobranchia</taxon>
        <taxon>Euthyneura</taxon>
        <taxon>Panpulmonata</taxon>
        <taxon>Sacoglossa</taxon>
        <taxon>Placobranchoidea</taxon>
        <taxon>Plakobranchidae</taxon>
        <taxon>Elysia</taxon>
    </lineage>
</organism>
<name>A0A3S1B9G6_ELYCH</name>
<protein>
    <submittedName>
        <fullName evidence="2">Uncharacterized protein</fullName>
    </submittedName>
</protein>